<keyword evidence="2" id="KW-1185">Reference proteome</keyword>
<dbReference type="AlphaFoldDB" id="A0A314Y634"/>
<name>A0A314Y634_PRUYE</name>
<dbReference type="GO" id="GO:0007165">
    <property type="term" value="P:signal transduction"/>
    <property type="evidence" value="ECO:0007669"/>
    <property type="project" value="InterPro"/>
</dbReference>
<dbReference type="InterPro" id="IPR037607">
    <property type="entry name" value="DGK"/>
</dbReference>
<dbReference type="EMBL" id="PJQY01001713">
    <property type="protein sequence ID" value="PQQ00309.1"/>
    <property type="molecule type" value="Genomic_DNA"/>
</dbReference>
<comment type="caution">
    <text evidence="1">The sequence shown here is derived from an EMBL/GenBank/DDBJ whole genome shotgun (WGS) entry which is preliminary data.</text>
</comment>
<gene>
    <name evidence="1" type="ORF">Pyn_16489</name>
</gene>
<proteinExistence type="predicted"/>
<dbReference type="GO" id="GO:0004143">
    <property type="term" value="F:ATP-dependent diacylglycerol kinase activity"/>
    <property type="evidence" value="ECO:0007669"/>
    <property type="project" value="InterPro"/>
</dbReference>
<protein>
    <submittedName>
        <fullName evidence="1">Uncharacterized protein</fullName>
    </submittedName>
</protein>
<organism evidence="1 2">
    <name type="scientific">Prunus yedoensis var. nudiflora</name>
    <dbReference type="NCBI Taxonomy" id="2094558"/>
    <lineage>
        <taxon>Eukaryota</taxon>
        <taxon>Viridiplantae</taxon>
        <taxon>Streptophyta</taxon>
        <taxon>Embryophyta</taxon>
        <taxon>Tracheophyta</taxon>
        <taxon>Spermatophyta</taxon>
        <taxon>Magnoliopsida</taxon>
        <taxon>eudicotyledons</taxon>
        <taxon>Gunneridae</taxon>
        <taxon>Pentapetalae</taxon>
        <taxon>rosids</taxon>
        <taxon>fabids</taxon>
        <taxon>Rosales</taxon>
        <taxon>Rosaceae</taxon>
        <taxon>Amygdaloideae</taxon>
        <taxon>Amygdaleae</taxon>
        <taxon>Prunus</taxon>
    </lineage>
</organism>
<reference evidence="1 2" key="1">
    <citation type="submission" date="2018-02" db="EMBL/GenBank/DDBJ databases">
        <title>Draft genome of wild Prunus yedoensis var. nudiflora.</title>
        <authorList>
            <person name="Baek S."/>
            <person name="Kim J.-H."/>
            <person name="Choi K."/>
            <person name="Kim G.-B."/>
            <person name="Cho A."/>
            <person name="Jang H."/>
            <person name="Shin C.-H."/>
            <person name="Yu H.-J."/>
            <person name="Mun J.-H."/>
        </authorList>
    </citation>
    <scope>NUCLEOTIDE SEQUENCE [LARGE SCALE GENOMIC DNA]</scope>
    <source>
        <strain evidence="2">cv. Jeju island</strain>
        <tissue evidence="1">Leaf</tissue>
    </source>
</reference>
<accession>A0A314Y634</accession>
<dbReference type="PANTHER" id="PTHR11255:SF29">
    <property type="entry name" value="DIACYLGLYCEROL KINASE"/>
    <property type="match status" value="1"/>
</dbReference>
<dbReference type="STRING" id="2094558.A0A314Y634"/>
<dbReference type="Proteomes" id="UP000250321">
    <property type="component" value="Unassembled WGS sequence"/>
</dbReference>
<sequence>MNIPCRRTSPPYRKSELLKLPDLDVEPDSFHIKKSPMLVFIDMHDREGEELIGKFCDLLTTKQVFGVPNEPKEYNNPETVLKDVYGHLEKLKLQGYYDFASEIQKKMRIVVVGRDSVVNWILGVICDLKLPESPSIAPIPLDEYNNGMGISFGWVGRLAFIFNSF</sequence>
<dbReference type="PANTHER" id="PTHR11255">
    <property type="entry name" value="DIACYLGLYCEROL KINASE"/>
    <property type="match status" value="1"/>
</dbReference>
<dbReference type="GO" id="GO:0016020">
    <property type="term" value="C:membrane"/>
    <property type="evidence" value="ECO:0007669"/>
    <property type="project" value="TreeGrafter"/>
</dbReference>
<evidence type="ECO:0000313" key="1">
    <source>
        <dbReference type="EMBL" id="PQQ00309.1"/>
    </source>
</evidence>
<evidence type="ECO:0000313" key="2">
    <source>
        <dbReference type="Proteomes" id="UP000250321"/>
    </source>
</evidence>